<dbReference type="Pfam" id="PF01381">
    <property type="entry name" value="HTH_3"/>
    <property type="match status" value="1"/>
</dbReference>
<feature type="domain" description="HTH cro/C1-type" evidence="2">
    <location>
        <begin position="10"/>
        <end position="65"/>
    </location>
</feature>
<name>A0ABX3NS06_9BACT</name>
<dbReference type="PANTHER" id="PTHR36924:SF1">
    <property type="entry name" value="ANTITOXIN HIGA-1"/>
    <property type="match status" value="1"/>
</dbReference>
<dbReference type="InterPro" id="IPR001387">
    <property type="entry name" value="Cro/C1-type_HTH"/>
</dbReference>
<dbReference type="PANTHER" id="PTHR36924">
    <property type="entry name" value="ANTITOXIN HIGA-1"/>
    <property type="match status" value="1"/>
</dbReference>
<dbReference type="Proteomes" id="UP000192277">
    <property type="component" value="Unassembled WGS sequence"/>
</dbReference>
<dbReference type="EMBL" id="LWBO01000028">
    <property type="protein sequence ID" value="OQP44299.1"/>
    <property type="molecule type" value="Genomic_DNA"/>
</dbReference>
<evidence type="ECO:0000256" key="1">
    <source>
        <dbReference type="ARBA" id="ARBA00023125"/>
    </source>
</evidence>
<keyword evidence="1" id="KW-0238">DNA-binding</keyword>
<dbReference type="PROSITE" id="PS50943">
    <property type="entry name" value="HTH_CROC1"/>
    <property type="match status" value="1"/>
</dbReference>
<dbReference type="SUPFAM" id="SSF47413">
    <property type="entry name" value="lambda repressor-like DNA-binding domains"/>
    <property type="match status" value="1"/>
</dbReference>
<dbReference type="InterPro" id="IPR010982">
    <property type="entry name" value="Lambda_DNA-bd_dom_sf"/>
</dbReference>
<gene>
    <name evidence="3" type="ORF">A4D02_35465</name>
</gene>
<dbReference type="CDD" id="cd00093">
    <property type="entry name" value="HTH_XRE"/>
    <property type="match status" value="1"/>
</dbReference>
<evidence type="ECO:0000313" key="3">
    <source>
        <dbReference type="EMBL" id="OQP44299.1"/>
    </source>
</evidence>
<evidence type="ECO:0000313" key="4">
    <source>
        <dbReference type="Proteomes" id="UP000192277"/>
    </source>
</evidence>
<evidence type="ECO:0000259" key="2">
    <source>
        <dbReference type="PROSITE" id="PS50943"/>
    </source>
</evidence>
<keyword evidence="4" id="KW-1185">Reference proteome</keyword>
<comment type="caution">
    <text evidence="3">The sequence shown here is derived from an EMBL/GenBank/DDBJ whole genome shotgun (WGS) entry which is preliminary data.</text>
</comment>
<proteinExistence type="predicted"/>
<dbReference type="InterPro" id="IPR013430">
    <property type="entry name" value="Toxin_antidote_HigA"/>
</dbReference>
<organism evidence="3 4">
    <name type="scientific">Niastella koreensis</name>
    <dbReference type="NCBI Taxonomy" id="354356"/>
    <lineage>
        <taxon>Bacteria</taxon>
        <taxon>Pseudomonadati</taxon>
        <taxon>Bacteroidota</taxon>
        <taxon>Chitinophagia</taxon>
        <taxon>Chitinophagales</taxon>
        <taxon>Chitinophagaceae</taxon>
        <taxon>Niastella</taxon>
    </lineage>
</organism>
<dbReference type="SMART" id="SM00530">
    <property type="entry name" value="HTH_XRE"/>
    <property type="match status" value="1"/>
</dbReference>
<reference evidence="3 4" key="1">
    <citation type="submission" date="2016-04" db="EMBL/GenBank/DDBJ databases">
        <authorList>
            <person name="Chen L."/>
            <person name="Zhuang W."/>
            <person name="Wang G."/>
        </authorList>
    </citation>
    <scope>NUCLEOTIDE SEQUENCE [LARGE SCALE GENOMIC DNA]</scope>
    <source>
        <strain evidence="4">GR20</strain>
    </source>
</reference>
<sequence length="121" mass="13469">MPPIHPGQILKEMYLEPLGLSQGDAAANLGITRKTLSQLINEHQGISAEMALRLAKAFNTTPELWMNMQWTFDLWNAGKKVQLTKIKVFRGVVKSHTTKTTTIEVKSAKKVAKKKSTISHA</sequence>
<dbReference type="Gene3D" id="1.10.260.40">
    <property type="entry name" value="lambda repressor-like DNA-binding domains"/>
    <property type="match status" value="1"/>
</dbReference>
<accession>A0ABX3NS06</accession>
<dbReference type="NCBIfam" id="TIGR02607">
    <property type="entry name" value="antidote_HigA"/>
    <property type="match status" value="1"/>
</dbReference>
<protein>
    <submittedName>
        <fullName evidence="3">Addiction module antidote protein, HigA family</fullName>
    </submittedName>
</protein>